<dbReference type="InterPro" id="IPR029021">
    <property type="entry name" value="Prot-tyrosine_phosphatase-like"/>
</dbReference>
<organism evidence="7 8">
    <name type="scientific">Papio anubis</name>
    <name type="common">Olive baboon</name>
    <dbReference type="NCBI Taxonomy" id="9555"/>
    <lineage>
        <taxon>Eukaryota</taxon>
        <taxon>Metazoa</taxon>
        <taxon>Chordata</taxon>
        <taxon>Craniata</taxon>
        <taxon>Vertebrata</taxon>
        <taxon>Euteleostomi</taxon>
        <taxon>Mammalia</taxon>
        <taxon>Eutheria</taxon>
        <taxon>Euarchontoglires</taxon>
        <taxon>Primates</taxon>
        <taxon>Haplorrhini</taxon>
        <taxon>Catarrhini</taxon>
        <taxon>Cercopithecidae</taxon>
        <taxon>Cercopithecinae</taxon>
        <taxon>Papio</taxon>
    </lineage>
</organism>
<protein>
    <submittedName>
        <fullName evidence="7">SET binding factor 1</fullName>
    </submittedName>
</protein>
<reference evidence="7 8" key="1">
    <citation type="submission" date="2012-03" db="EMBL/GenBank/DDBJ databases">
        <title>Whole Genome Assembly of Papio anubis.</title>
        <authorList>
            <person name="Liu Y.L."/>
            <person name="Abraham K.A."/>
            <person name="Akbar H.A."/>
            <person name="Ali S.A."/>
            <person name="Anosike U.A."/>
            <person name="Aqrawi P.A."/>
            <person name="Arias F.A."/>
            <person name="Attaway T.A."/>
            <person name="Awwad R.A."/>
            <person name="Babu C.B."/>
            <person name="Bandaranaike D.B."/>
            <person name="Battles P.B."/>
            <person name="Bell A.B."/>
            <person name="Beltran B.B."/>
            <person name="Berhane-Mersha D.B."/>
            <person name="Bess C.B."/>
            <person name="Bickham C.B."/>
            <person name="Bolden T.B."/>
            <person name="Carter K.C."/>
            <person name="Chau D.C."/>
            <person name="Chavez A.C."/>
            <person name="Clerc-Blankenburg K.C."/>
            <person name="Coyle M.C."/>
            <person name="Dao M.D."/>
            <person name="Davila M.L.D."/>
            <person name="Davy-Carroll L.D."/>
            <person name="Denson S.D."/>
            <person name="Dinh H.D."/>
            <person name="Fernandez S.F."/>
            <person name="Fernando P.F."/>
            <person name="Forbes L.F."/>
            <person name="Francis C.F."/>
            <person name="Francisco L.F."/>
            <person name="Fu Q.F."/>
            <person name="Garcia-Iii R.G."/>
            <person name="Garrett T.G."/>
            <person name="Gross S.G."/>
            <person name="Gubbala S.G."/>
            <person name="Hirani K.H."/>
            <person name="Hogues M.H."/>
            <person name="Hollins B.H."/>
            <person name="Jackson L.J."/>
            <person name="Javaid M.J."/>
            <person name="Jhangiani S.J."/>
            <person name="Johnson A.J."/>
            <person name="Johnson B.J."/>
            <person name="Jones J.J."/>
            <person name="Joshi V.J."/>
            <person name="Kalu J.K."/>
            <person name="Khan N.K."/>
            <person name="Korchina V.K."/>
            <person name="Kovar C.K."/>
            <person name="Lago L.L."/>
            <person name="Lara F.L."/>
            <person name="Le T.-K.L."/>
            <person name="Lee S.L."/>
            <person name="Legall-Iii F.L."/>
            <person name="Lemon S.L."/>
            <person name="Liu J.L."/>
            <person name="Liu Y.-S.L."/>
            <person name="Liyanage D.L."/>
            <person name="Lopez J.L."/>
            <person name="Lorensuhewa L.L."/>
            <person name="Mata R.M."/>
            <person name="Mathew T.M."/>
            <person name="Mercado C.M."/>
            <person name="Mercado I.M."/>
            <person name="Morales K.M."/>
            <person name="Morgan M.M."/>
            <person name="Munidasa M.M."/>
            <person name="Ngo D.N."/>
            <person name="Nguyen L.N."/>
            <person name="Nguyen T.N."/>
            <person name="Nguyen N.N."/>
            <person name="Obregon M.O."/>
            <person name="Okwuonu G.O."/>
            <person name="Ongeri F.O."/>
            <person name="Onwere C.O."/>
            <person name="Osifeso I.O."/>
            <person name="Parra A.P."/>
            <person name="Patil S.P."/>
            <person name="Perez A.P."/>
            <person name="Perez Y.P."/>
            <person name="Pham C.P."/>
            <person name="Pu L.-L.P."/>
            <person name="Puazo M.P."/>
            <person name="Quiroz J.Q."/>
            <person name="Rouhana J.R."/>
            <person name="Ruiz M.R."/>
            <person name="Ruiz S.-J.R."/>
            <person name="Saada N.S."/>
            <person name="Santibanez J.S."/>
            <person name="Scheel M.S."/>
            <person name="Schneider B.S."/>
            <person name="Simmons D.S."/>
            <person name="Sisson I.S."/>
            <person name="Tang L.-Y.T."/>
            <person name="Thornton R.T."/>
            <person name="Tisius J.T."/>
            <person name="Toledanes G.T."/>
            <person name="Trejos Z.T."/>
            <person name="Usmani K.U."/>
            <person name="Varghese R.V."/>
            <person name="Vattathil S.V."/>
            <person name="Vee V.V."/>
            <person name="Walker D.W."/>
            <person name="Weissenberger G.W."/>
            <person name="White C.W."/>
            <person name="Williams A.W."/>
            <person name="Woodworth J.W."/>
            <person name="Wright R.W."/>
            <person name="Zhu Y.Z."/>
            <person name="Han Y.H."/>
            <person name="Newsham I.N."/>
            <person name="Nazareth L.N."/>
            <person name="Worley K.W."/>
            <person name="Muzny D.M."/>
            <person name="Rogers J.R."/>
            <person name="Gibbs R.G."/>
        </authorList>
    </citation>
    <scope>NUCLEOTIDE SEQUENCE [LARGE SCALE GENOMIC DNA]</scope>
</reference>
<evidence type="ECO:0000259" key="4">
    <source>
        <dbReference type="PROSITE" id="PS50003"/>
    </source>
</evidence>
<dbReference type="InterPro" id="IPR005112">
    <property type="entry name" value="dDENN_dom"/>
</dbReference>
<dbReference type="GO" id="GO:0005085">
    <property type="term" value="F:guanyl-nucleotide exchange factor activity"/>
    <property type="evidence" value="ECO:0007669"/>
    <property type="project" value="UniProtKB-KW"/>
</dbReference>
<proteinExistence type="inferred from homology"/>
<dbReference type="GO" id="GO:0016604">
    <property type="term" value="C:nuclear body"/>
    <property type="evidence" value="ECO:0007669"/>
    <property type="project" value="Ensembl"/>
</dbReference>
<evidence type="ECO:0000259" key="5">
    <source>
        <dbReference type="PROSITE" id="PS50211"/>
    </source>
</evidence>
<dbReference type="PROSITE" id="PS50211">
    <property type="entry name" value="DENN"/>
    <property type="match status" value="1"/>
</dbReference>
<dbReference type="Pfam" id="PF02893">
    <property type="entry name" value="GRAM"/>
    <property type="match status" value="1"/>
</dbReference>
<accession>A0A2I3MBX1</accession>
<dbReference type="SMART" id="SM00233">
    <property type="entry name" value="PH"/>
    <property type="match status" value="1"/>
</dbReference>
<dbReference type="PANTHER" id="PTHR10807:SF43">
    <property type="entry name" value="MYOTUBULARIN-RELATED PROTEIN 5"/>
    <property type="match status" value="1"/>
</dbReference>
<dbReference type="Pfam" id="PF02141">
    <property type="entry name" value="DENN"/>
    <property type="match status" value="1"/>
</dbReference>
<sequence length="2109" mass="233210">MGGEPPSYLLDQWRYAVEGPAHLGRDDSTQAHGAPGRAGWLGRWRRESGPPPPPPQSEPGVSGVRGPAPGPGHERAALESPSRGARPRPSGRPASLAMARLADYFVLVAFGPHPRGSGEGQGQILQRFPEKDWEDNPFPQGIELFCQPSGWQLCPERNPPTFFVAVLTDINSERHYCACLTFWEPVEPSQETTREEDATEREEEEDEGGQTHLSPTAPAPSAQLFAPKTLVLVSRLDHAEVFRNSLGLIYAIHVEGLNVCLENVIGNLLTCTVPLAGGSQLDSVEEGARTISLGAGDRQVIQTPLADSLPVSRCSVALLFRQLGITNVLSLFCAALTEHKVLFLSRSYQRLADACRGLLALLFPLRYSFTYVPILPAQLLEVLSTPTPFIIGVNAAFQAETQELLDVIVADLDGGTVAIPECVHIPPLPEPLQSQTHSVLSMVLDPELELADLAFPPPTTSTSSLKMQDKELRAVFLRLFAQLLQGYRWCLHVVRIHPEPVIRFHKAAFLGQRGLVEDDFLMKVLEGMAFAGFVSERGVPYRPTDLFDELVAHEVARMRADENHPQRVLRHVQELAEQLYKNENPYPAVAMHKVQRPGESSHLRRVPRPFPRLDEGTVQWIVDQAAAKMQGAPPAVKAERRTTVPSGPPMTAILERCSGLHVNSARRLEVVRNCISYVFEGKMLEAKKLLPAVLRALKGRAARRCLAQELHLHVQQNRAVLDHQQFDFVVRMMNCCLQDCTSLDEHGIAAALLPLVTAFCRKLSPGVTQFAYSCVQEHVVWSTPQFWEAMFYGDVQTHIRALYLEPTEDLAPAQEVGEAPSQEDERSALDVASEQRRLWPTLSREKQQELVQKEESTVFSQAIHYANRMSYLLLPLDSSKSRLLRERAGLGDLESASNSLVTNSMAGSVAESYDTESGFEDAETCDVAGAVVRFINRFVDKVCTESGVTSDHLKGLHVMVPDIVQMHIETLEAVQRESRRLPPIQKPKLLRPRLLPGEECVLDGLRVYLLPDGREEGAGGSAGGPALLPAEGAVFLTTYRVIFTGMPTDPLVGEQVVVRSFPVAALTKEKRISVQTPVDQLLQDGLQLRSCTFQLLKMAFDEEVGSDSAELFRKQLHKLRYPPDVRATFAFTLGSAHTPGRPPRVTKDKGPSLRTLSRNLVKNAKKTIGRQHVTRKKYNPPSWEHRGQPPPEDQEDEISVSEELEPSTLTPSSALKPSDRMTMSSLVERACCRDYQRLGLGTLSSSLSRAKSEPFRISPVNRMYAICRSYPGLLIVPQSVQDNALQRVSRCYRQNRFPVVCWRSGRSKAVLLRSGGLHGKGVVGLFKAQNAPSPGQSQADSSSLEQEKYLQAVVSSMPRYADASGRNTLSGFSSAHMGSHVPSPRARVTTLSNPMAASASRRTAPRGKWGSVRTSGRSGGLGTDVGSRLAGRDTLAPPQANGGPPDPGFLRPQRAALYILGDKAQLKGVRPDPLQQWELVPIEVFEARQVKASFKKLLKACVPGCPAAEPSPASFLRSLEDSEWLIQIHKLLQVSVLVVELLDSGSSVLVGLEDGWDITTQVVSLVQLLSDPFYRTLEGFRLLLEKEWLSFGHRFSHRGAHTLAGQSSGFTPVFLQFLDCVHQVHLQFPMEFEFSQFYLKFLGYHHVSRRFRTFLLDSDYERIELGLLYEEKGERRGQLPCRSVWEYVDRLSKRTPVFYNYMYAPEDTEVLRPYSNVSNLKVWDFYTEETLAEGPPYDWELAQGPPEPPEEERSDGGAPQSRRRVVWPCYDSCPRAQPDAISRLLEELQRLETELGRPAERWKDTWDRVKAAQRLEGRPDGRGTPSSLLVSTAPHHRRSLGVYLQEGPVGSTLSLSLDSDQSSGSTASGSRQAARRSTSTLYSQFQTAESENRSYEGTLYKKGAFMKPWKARWFVLDKTKHQLRYYDHRVDTECKGVIDLAEVEAVAPGTPTMGAPKTVDEKAFFDVSLGRGLGEGREGLWGVGAAESVTCPSPGEDNASRLQLLCPGRALGPAVGGPDPELPVGCLSLPALPGCSASSRYRPLGVGRAAPAMFTAPALDSIEAPSPQHLCVQPPSLPRPARPALTYFGITAEHRAGRWPRYSPQWACK</sequence>
<feature type="region of interest" description="Disordered" evidence="3">
    <location>
        <begin position="1171"/>
        <end position="1220"/>
    </location>
</feature>
<dbReference type="Gene3D" id="3.30.450.200">
    <property type="match status" value="1"/>
</dbReference>
<feature type="compositionally biased region" description="Low complexity" evidence="3">
    <location>
        <begin position="1854"/>
        <end position="1879"/>
    </location>
</feature>
<keyword evidence="8" id="KW-1185">Reference proteome</keyword>
<dbReference type="InterPro" id="IPR030564">
    <property type="entry name" value="Myotubularin"/>
</dbReference>
<feature type="domain" description="UDENN" evidence="5">
    <location>
        <begin position="104"/>
        <end position="544"/>
    </location>
</feature>
<feature type="region of interest" description="Disordered" evidence="3">
    <location>
        <begin position="1854"/>
        <end position="1880"/>
    </location>
</feature>
<dbReference type="InterPro" id="IPR011993">
    <property type="entry name" value="PH-like_dom_sf"/>
</dbReference>
<dbReference type="Pfam" id="PF06602">
    <property type="entry name" value="Myotub-related"/>
    <property type="match status" value="1"/>
</dbReference>
<dbReference type="InterPro" id="IPR022096">
    <property type="entry name" value="SBF1/SBF2"/>
</dbReference>
<dbReference type="InterPro" id="IPR001194">
    <property type="entry name" value="cDENN_dom"/>
</dbReference>
<feature type="compositionally biased region" description="Acidic residues" evidence="3">
    <location>
        <begin position="1192"/>
        <end position="1205"/>
    </location>
</feature>
<dbReference type="Gene3D" id="2.30.29.30">
    <property type="entry name" value="Pleckstrin-homology domain (PH domain)/Phosphotyrosine-binding domain (PTB)"/>
    <property type="match status" value="1"/>
</dbReference>
<dbReference type="Ensembl" id="ENSPANT00000041968.2">
    <property type="protein sequence ID" value="ENSPANP00000033211.2"/>
    <property type="gene ID" value="ENSPANG00000006415.3"/>
</dbReference>
<dbReference type="SUPFAM" id="SSF50729">
    <property type="entry name" value="PH domain-like"/>
    <property type="match status" value="2"/>
</dbReference>
<dbReference type="SUPFAM" id="SSF52799">
    <property type="entry name" value="(Phosphotyrosine protein) phosphatases II"/>
    <property type="match status" value="1"/>
</dbReference>
<gene>
    <name evidence="7" type="primary">SBF1</name>
</gene>
<dbReference type="GO" id="GO:0007283">
    <property type="term" value="P:spermatogenesis"/>
    <property type="evidence" value="ECO:0007669"/>
    <property type="project" value="Ensembl"/>
</dbReference>
<reference evidence="7" key="3">
    <citation type="submission" date="2025-09" db="UniProtKB">
        <authorList>
            <consortium name="Ensembl"/>
        </authorList>
    </citation>
    <scope>IDENTIFICATION</scope>
</reference>
<dbReference type="CDD" id="cd01235">
    <property type="entry name" value="PH_Sbf1_hMTMR5"/>
    <property type="match status" value="1"/>
</dbReference>
<feature type="domain" description="PH" evidence="4">
    <location>
        <begin position="1892"/>
        <end position="1944"/>
    </location>
</feature>
<feature type="region of interest" description="Disordered" evidence="3">
    <location>
        <begin position="1393"/>
        <end position="1447"/>
    </location>
</feature>
<evidence type="ECO:0000256" key="1">
    <source>
        <dbReference type="ARBA" id="ARBA00007471"/>
    </source>
</evidence>
<evidence type="ECO:0000256" key="3">
    <source>
        <dbReference type="SAM" id="MobiDB-lite"/>
    </source>
</evidence>
<dbReference type="InterPro" id="IPR001849">
    <property type="entry name" value="PH_domain"/>
</dbReference>
<feature type="region of interest" description="Disordered" evidence="3">
    <location>
        <begin position="188"/>
        <end position="220"/>
    </location>
</feature>
<dbReference type="Pfam" id="PF00169">
    <property type="entry name" value="PH"/>
    <property type="match status" value="1"/>
</dbReference>
<feature type="domain" description="Myotubularin phosphatase" evidence="6">
    <location>
        <begin position="1225"/>
        <end position="1727"/>
    </location>
</feature>
<comment type="similarity">
    <text evidence="1">Belongs to the protein-tyrosine phosphatase family. Non-receptor class myotubularin subfamily.</text>
</comment>
<feature type="region of interest" description="Disordered" evidence="3">
    <location>
        <begin position="1813"/>
        <end position="1832"/>
    </location>
</feature>
<dbReference type="PROSITE" id="PS51339">
    <property type="entry name" value="PPASE_MYOTUBULARIN"/>
    <property type="match status" value="1"/>
</dbReference>
<name>A0A2I3MBX1_PAPAN</name>
<dbReference type="SMART" id="SM00799">
    <property type="entry name" value="DENN"/>
    <property type="match status" value="1"/>
</dbReference>
<dbReference type="SMART" id="SM00800">
    <property type="entry name" value="uDENN"/>
    <property type="match status" value="1"/>
</dbReference>
<dbReference type="SMART" id="SM00801">
    <property type="entry name" value="dDENN"/>
    <property type="match status" value="1"/>
</dbReference>
<dbReference type="FunFam" id="3.30.450.200:FF:000004">
    <property type="entry name" value="SET binding factor 2"/>
    <property type="match status" value="1"/>
</dbReference>
<dbReference type="Gene3D" id="3.40.50.11500">
    <property type="match status" value="1"/>
</dbReference>
<dbReference type="SMART" id="SM00568">
    <property type="entry name" value="GRAM"/>
    <property type="match status" value="1"/>
</dbReference>
<dbReference type="PANTHER" id="PTHR10807">
    <property type="entry name" value="MYOTUBULARIN-RELATED"/>
    <property type="match status" value="1"/>
</dbReference>
<feature type="compositionally biased region" description="Polar residues" evidence="3">
    <location>
        <begin position="1207"/>
        <end position="1220"/>
    </location>
</feature>
<dbReference type="STRING" id="9555.ENSPANP00000033211"/>
<dbReference type="GeneTree" id="ENSGT00940000155263"/>
<keyword evidence="2" id="KW-0344">Guanine-nucleotide releasing factor</keyword>
<dbReference type="Proteomes" id="UP000028761">
    <property type="component" value="Chromosome 16"/>
</dbReference>
<dbReference type="GO" id="GO:0016020">
    <property type="term" value="C:membrane"/>
    <property type="evidence" value="ECO:0007669"/>
    <property type="project" value="TreeGrafter"/>
</dbReference>
<dbReference type="Pfam" id="PF03456">
    <property type="entry name" value="uDENN"/>
    <property type="match status" value="1"/>
</dbReference>
<feature type="region of interest" description="Disordered" evidence="3">
    <location>
        <begin position="21"/>
        <end position="93"/>
    </location>
</feature>
<dbReference type="ExpressionAtlas" id="A0A2I3MBX1">
    <property type="expression patterns" value="baseline"/>
</dbReference>
<dbReference type="FunFam" id="3.40.50.11500:FF:000006">
    <property type="entry name" value="SET binding factor 2"/>
    <property type="match status" value="1"/>
</dbReference>
<evidence type="ECO:0000259" key="6">
    <source>
        <dbReference type="PROSITE" id="PS51339"/>
    </source>
</evidence>
<feature type="compositionally biased region" description="Low complexity" evidence="3">
    <location>
        <begin position="80"/>
        <end position="93"/>
    </location>
</feature>
<dbReference type="PROSITE" id="PS50003">
    <property type="entry name" value="PH_DOMAIN"/>
    <property type="match status" value="1"/>
</dbReference>
<evidence type="ECO:0000313" key="7">
    <source>
        <dbReference type="Ensembl" id="ENSPANP00000033211.2"/>
    </source>
</evidence>
<feature type="compositionally biased region" description="Acidic residues" evidence="3">
    <location>
        <begin position="197"/>
        <end position="208"/>
    </location>
</feature>
<evidence type="ECO:0000313" key="8">
    <source>
        <dbReference type="Proteomes" id="UP000028761"/>
    </source>
</evidence>
<dbReference type="Bgee" id="ENSPANG00000006415">
    <property type="expression patterns" value="Expressed in amygdala and 67 other cell types or tissues"/>
</dbReference>
<dbReference type="InterPro" id="IPR005113">
    <property type="entry name" value="uDENN_dom"/>
</dbReference>
<dbReference type="OMA" id="NCINCIF"/>
<dbReference type="InterPro" id="IPR043153">
    <property type="entry name" value="DENN_C"/>
</dbReference>
<dbReference type="InterPro" id="IPR010569">
    <property type="entry name" value="Myotubularin-like_Pase_dom"/>
</dbReference>
<dbReference type="InterPro" id="IPR004182">
    <property type="entry name" value="GRAM"/>
</dbReference>
<dbReference type="InterPro" id="IPR037516">
    <property type="entry name" value="Tripartite_DENN"/>
</dbReference>
<reference evidence="7" key="2">
    <citation type="submission" date="2025-08" db="UniProtKB">
        <authorList>
            <consortium name="Ensembl"/>
        </authorList>
    </citation>
    <scope>IDENTIFICATION</scope>
</reference>
<evidence type="ECO:0000256" key="2">
    <source>
        <dbReference type="ARBA" id="ARBA00022658"/>
    </source>
</evidence>
<feature type="region of interest" description="Disordered" evidence="3">
    <location>
        <begin position="1736"/>
        <end position="1761"/>
    </location>
</feature>
<dbReference type="Pfam" id="PF12335">
    <property type="entry name" value="SBF2"/>
    <property type="match status" value="1"/>
</dbReference>
<dbReference type="GO" id="GO:0005737">
    <property type="term" value="C:cytoplasm"/>
    <property type="evidence" value="ECO:0007669"/>
    <property type="project" value="Ensembl"/>
</dbReference>